<dbReference type="PANTHER" id="PTHR11669:SF20">
    <property type="entry name" value="REPLICATION FACTOR C SUBUNIT 4"/>
    <property type="match status" value="1"/>
</dbReference>
<dbReference type="InterPro" id="IPR050238">
    <property type="entry name" value="DNA_Rep/Repair_Clamp_Loader"/>
</dbReference>
<dbReference type="Pfam" id="PF00004">
    <property type="entry name" value="AAA"/>
    <property type="match status" value="1"/>
</dbReference>
<evidence type="ECO:0000256" key="1">
    <source>
        <dbReference type="ARBA" id="ARBA00009668"/>
    </source>
</evidence>
<dbReference type="InterPro" id="IPR003959">
    <property type="entry name" value="ATPase_AAA_core"/>
</dbReference>
<name>A0ABD6AUA2_9EURY</name>
<evidence type="ECO:0000256" key="2">
    <source>
        <dbReference type="ARBA" id="ARBA00014164"/>
    </source>
</evidence>
<dbReference type="SUPFAM" id="SSF52540">
    <property type="entry name" value="P-loop containing nucleoside triphosphate hydrolases"/>
    <property type="match status" value="1"/>
</dbReference>
<proteinExistence type="inferred from homology"/>
<evidence type="ECO:0000313" key="8">
    <source>
        <dbReference type="EMBL" id="MFD1513197.1"/>
    </source>
</evidence>
<dbReference type="Proteomes" id="UP001597187">
    <property type="component" value="Unassembled WGS sequence"/>
</dbReference>
<dbReference type="SUPFAM" id="SSF48019">
    <property type="entry name" value="post-AAA+ oligomerization domain-like"/>
    <property type="match status" value="1"/>
</dbReference>
<dbReference type="Gene3D" id="3.40.50.300">
    <property type="entry name" value="P-loop containing nucleotide triphosphate hydrolases"/>
    <property type="match status" value="1"/>
</dbReference>
<reference evidence="8 9" key="1">
    <citation type="journal article" date="2019" name="Int. J. Syst. Evol. Microbiol.">
        <title>The Global Catalogue of Microorganisms (GCM) 10K type strain sequencing project: providing services to taxonomists for standard genome sequencing and annotation.</title>
        <authorList>
            <consortium name="The Broad Institute Genomics Platform"/>
            <consortium name="The Broad Institute Genome Sequencing Center for Infectious Disease"/>
            <person name="Wu L."/>
            <person name="Ma J."/>
        </authorList>
    </citation>
    <scope>NUCLEOTIDE SEQUENCE [LARGE SCALE GENOMIC DNA]</scope>
    <source>
        <strain evidence="8 9">CGMCC 1.12563</strain>
    </source>
</reference>
<dbReference type="PANTHER" id="PTHR11669">
    <property type="entry name" value="REPLICATION FACTOR C / DNA POLYMERASE III GAMMA-TAU SUBUNIT"/>
    <property type="match status" value="1"/>
</dbReference>
<dbReference type="InterPro" id="IPR027417">
    <property type="entry name" value="P-loop_NTPase"/>
</dbReference>
<evidence type="ECO:0000313" key="9">
    <source>
        <dbReference type="Proteomes" id="UP001597187"/>
    </source>
</evidence>
<sequence length="331" mass="36764">MDAPLWTETHAPSLEELPQPGVRDSFERAVDEPMNLVVYGPRGAGKTAGVRALADAAHDDPNDFVEINVDDFFSRRKTEIKNDPRFERFLVGRSRMSKRDMINHVLKESASYAPVSGTYRTVLLDNAEAIREDFQQALRRVMERHHATTQFVIATRQPSKLIPPIRSRCFDVRVRAPTHDEVVGALERIVEAEDVAYDADGLEYVAGYAEGDIRRAVLGAQTTVEQEGELTMQTAYEALGDLGLTTRVEEMLDAAVAGEFADARKTLDDLLVDEGYDGGEVLGDLLRVARSRRSGRELAELHRLAGEVDLDLAEGTSDRIHIGHLLAELGR</sequence>
<dbReference type="AlphaFoldDB" id="A0ABD6AUA2"/>
<keyword evidence="3" id="KW-0235">DNA replication</keyword>
<keyword evidence="9" id="KW-1185">Reference proteome</keyword>
<feature type="domain" description="AAA+ ATPase" evidence="7">
    <location>
        <begin position="32"/>
        <end position="180"/>
    </location>
</feature>
<keyword evidence="5" id="KW-0067">ATP-binding</keyword>
<evidence type="ECO:0000256" key="3">
    <source>
        <dbReference type="ARBA" id="ARBA00022705"/>
    </source>
</evidence>
<evidence type="ECO:0000256" key="5">
    <source>
        <dbReference type="ARBA" id="ARBA00022840"/>
    </source>
</evidence>
<dbReference type="Gene3D" id="1.10.8.60">
    <property type="match status" value="1"/>
</dbReference>
<evidence type="ECO:0000256" key="4">
    <source>
        <dbReference type="ARBA" id="ARBA00022741"/>
    </source>
</evidence>
<dbReference type="NCBIfam" id="NF009067">
    <property type="entry name" value="PRK12402.1"/>
    <property type="match status" value="1"/>
</dbReference>
<gene>
    <name evidence="8" type="ORF">ACFSBT_07905</name>
</gene>
<dbReference type="RefSeq" id="WP_250873156.1">
    <property type="nucleotide sequence ID" value="NZ_JALXFV010000003.1"/>
</dbReference>
<dbReference type="CDD" id="cd00009">
    <property type="entry name" value="AAA"/>
    <property type="match status" value="1"/>
</dbReference>
<evidence type="ECO:0000256" key="6">
    <source>
        <dbReference type="ARBA" id="ARBA00031749"/>
    </source>
</evidence>
<dbReference type="Gene3D" id="1.20.272.10">
    <property type="match status" value="1"/>
</dbReference>
<protein>
    <recommendedName>
        <fullName evidence="2">Replication factor C small subunit</fullName>
    </recommendedName>
    <alternativeName>
        <fullName evidence="6">Clamp loader small subunit</fullName>
    </alternativeName>
</protein>
<dbReference type="GO" id="GO:0005524">
    <property type="term" value="F:ATP binding"/>
    <property type="evidence" value="ECO:0007669"/>
    <property type="project" value="UniProtKB-KW"/>
</dbReference>
<comment type="caution">
    <text evidence="8">The sequence shown here is derived from an EMBL/GenBank/DDBJ whole genome shotgun (WGS) entry which is preliminary data.</text>
</comment>
<comment type="similarity">
    <text evidence="1">Belongs to the activator 1 small subunits family. RfcS subfamily.</text>
</comment>
<dbReference type="SMART" id="SM00382">
    <property type="entry name" value="AAA"/>
    <property type="match status" value="1"/>
</dbReference>
<accession>A0ABD6AUA2</accession>
<dbReference type="Pfam" id="PF08542">
    <property type="entry name" value="Rep_fac_C"/>
    <property type="match status" value="1"/>
</dbReference>
<evidence type="ECO:0000259" key="7">
    <source>
        <dbReference type="SMART" id="SM00382"/>
    </source>
</evidence>
<dbReference type="InterPro" id="IPR013748">
    <property type="entry name" value="Rep_factorC_C"/>
</dbReference>
<dbReference type="InterPro" id="IPR008921">
    <property type="entry name" value="DNA_pol3_clamp-load_cplx_C"/>
</dbReference>
<keyword evidence="4" id="KW-0547">Nucleotide-binding</keyword>
<dbReference type="InterPro" id="IPR003593">
    <property type="entry name" value="AAA+_ATPase"/>
</dbReference>
<organism evidence="8 9">
    <name type="scientific">Halomarina rubra</name>
    <dbReference type="NCBI Taxonomy" id="2071873"/>
    <lineage>
        <taxon>Archaea</taxon>
        <taxon>Methanobacteriati</taxon>
        <taxon>Methanobacteriota</taxon>
        <taxon>Stenosarchaea group</taxon>
        <taxon>Halobacteria</taxon>
        <taxon>Halobacteriales</taxon>
        <taxon>Natronomonadaceae</taxon>
        <taxon>Halomarina</taxon>
    </lineage>
</organism>
<dbReference type="GO" id="GO:0006260">
    <property type="term" value="P:DNA replication"/>
    <property type="evidence" value="ECO:0007669"/>
    <property type="project" value="UniProtKB-KW"/>
</dbReference>
<dbReference type="EMBL" id="JBHUDC010000003">
    <property type="protein sequence ID" value="MFD1513197.1"/>
    <property type="molecule type" value="Genomic_DNA"/>
</dbReference>